<protein>
    <recommendedName>
        <fullName evidence="11 14">Protoheme IX farnesyltransferase</fullName>
        <ecNumber evidence="3 14">2.5.1.141</ecNumber>
    </recommendedName>
    <alternativeName>
        <fullName evidence="12 14">Heme B farnesyltransferase</fullName>
    </alternativeName>
    <alternativeName>
        <fullName evidence="10 14">Heme O synthase</fullName>
    </alternativeName>
</protein>
<comment type="subunit">
    <text evidence="14">Interacts with CtaA.</text>
</comment>
<evidence type="ECO:0000256" key="14">
    <source>
        <dbReference type="HAMAP-Rule" id="MF_00154"/>
    </source>
</evidence>
<dbReference type="PANTHER" id="PTHR43448:SF7">
    <property type="entry name" value="4-HYDROXYBENZOATE SOLANESYLTRANSFERASE"/>
    <property type="match status" value="1"/>
</dbReference>
<keyword evidence="8 14" id="KW-0350">Heme biosynthesis</keyword>
<dbReference type="InterPro" id="IPR044878">
    <property type="entry name" value="UbiA_sf"/>
</dbReference>
<evidence type="ECO:0000256" key="10">
    <source>
        <dbReference type="ARBA" id="ARBA00030253"/>
    </source>
</evidence>
<dbReference type="Pfam" id="PF01040">
    <property type="entry name" value="UbiA"/>
    <property type="match status" value="1"/>
</dbReference>
<evidence type="ECO:0000256" key="8">
    <source>
        <dbReference type="ARBA" id="ARBA00023133"/>
    </source>
</evidence>
<evidence type="ECO:0000256" key="12">
    <source>
        <dbReference type="ARBA" id="ARBA00042475"/>
    </source>
</evidence>
<dbReference type="Proteomes" id="UP000766629">
    <property type="component" value="Unassembled WGS sequence"/>
</dbReference>
<dbReference type="InterPro" id="IPR030470">
    <property type="entry name" value="UbiA_prenylTrfase_CS"/>
</dbReference>
<feature type="transmembrane region" description="Helical" evidence="14">
    <location>
        <begin position="95"/>
        <end position="116"/>
    </location>
</feature>
<name>A0ABS7NH19_9RHOB</name>
<dbReference type="RefSeq" id="WP_222507977.1">
    <property type="nucleotide sequence ID" value="NZ_JAHVJA010000002.1"/>
</dbReference>
<comment type="catalytic activity">
    <reaction evidence="13 14">
        <text>heme b + (2E,6E)-farnesyl diphosphate + H2O = Fe(II)-heme o + diphosphate</text>
        <dbReference type="Rhea" id="RHEA:28070"/>
        <dbReference type="ChEBI" id="CHEBI:15377"/>
        <dbReference type="ChEBI" id="CHEBI:33019"/>
        <dbReference type="ChEBI" id="CHEBI:60344"/>
        <dbReference type="ChEBI" id="CHEBI:60530"/>
        <dbReference type="ChEBI" id="CHEBI:175763"/>
        <dbReference type="EC" id="2.5.1.141"/>
    </reaction>
</comment>
<dbReference type="EMBL" id="JAHVJA010000002">
    <property type="protein sequence ID" value="MBY6139401.1"/>
    <property type="molecule type" value="Genomic_DNA"/>
</dbReference>
<evidence type="ECO:0000256" key="13">
    <source>
        <dbReference type="ARBA" id="ARBA00047690"/>
    </source>
</evidence>
<comment type="function">
    <text evidence="14">Converts heme B (protoheme IX) to heme O by substitution of the vinyl group on carbon 2 of heme B porphyrin ring with a hydroxyethyl farnesyl side group.</text>
</comment>
<evidence type="ECO:0000256" key="6">
    <source>
        <dbReference type="ARBA" id="ARBA00022692"/>
    </source>
</evidence>
<evidence type="ECO:0000256" key="11">
    <source>
        <dbReference type="ARBA" id="ARBA00040810"/>
    </source>
</evidence>
<dbReference type="NCBIfam" id="NF003349">
    <property type="entry name" value="PRK04375.1-2"/>
    <property type="match status" value="1"/>
</dbReference>
<keyword evidence="6 14" id="KW-0812">Transmembrane</keyword>
<feature type="transmembrane region" description="Helical" evidence="14">
    <location>
        <begin position="219"/>
        <end position="239"/>
    </location>
</feature>
<comment type="subcellular location">
    <subcellularLocation>
        <location evidence="1 14">Cell membrane</location>
        <topology evidence="1 14">Multi-pass membrane protein</topology>
    </subcellularLocation>
</comment>
<evidence type="ECO:0000256" key="2">
    <source>
        <dbReference type="ARBA" id="ARBA00004919"/>
    </source>
</evidence>
<keyword evidence="5 14" id="KW-0808">Transferase</keyword>
<evidence type="ECO:0000256" key="9">
    <source>
        <dbReference type="ARBA" id="ARBA00023136"/>
    </source>
</evidence>
<comment type="pathway">
    <text evidence="2 14">Porphyrin-containing compound metabolism; heme O biosynthesis; heme O from protoheme: step 1/1.</text>
</comment>
<accession>A0ABS7NH19</accession>
<comment type="similarity">
    <text evidence="14">Belongs to the UbiA prenyltransferase family. Protoheme IX farnesyltransferase subfamily.</text>
</comment>
<feature type="transmembrane region" description="Helical" evidence="14">
    <location>
        <begin position="245"/>
        <end position="263"/>
    </location>
</feature>
<dbReference type="PROSITE" id="PS00943">
    <property type="entry name" value="UBIA"/>
    <property type="match status" value="1"/>
</dbReference>
<feature type="transmembrane region" description="Helical" evidence="14">
    <location>
        <begin position="177"/>
        <end position="198"/>
    </location>
</feature>
<reference evidence="15 16" key="1">
    <citation type="submission" date="2021-06" db="EMBL/GenBank/DDBJ databases">
        <title>50 bacteria genomes isolated from Dapeng, Shenzhen, China.</title>
        <authorList>
            <person name="Zheng W."/>
            <person name="Yu S."/>
            <person name="Huang Y."/>
        </authorList>
    </citation>
    <scope>NUCLEOTIDE SEQUENCE [LARGE SCALE GENOMIC DNA]</scope>
    <source>
        <strain evidence="15 16">DP1N14-2</strain>
    </source>
</reference>
<dbReference type="InterPro" id="IPR000537">
    <property type="entry name" value="UbiA_prenyltransferase"/>
</dbReference>
<evidence type="ECO:0000256" key="1">
    <source>
        <dbReference type="ARBA" id="ARBA00004651"/>
    </source>
</evidence>
<feature type="transmembrane region" description="Helical" evidence="14">
    <location>
        <begin position="29"/>
        <end position="45"/>
    </location>
</feature>
<feature type="transmembrane region" description="Helical" evidence="14">
    <location>
        <begin position="284"/>
        <end position="305"/>
    </location>
</feature>
<dbReference type="NCBIfam" id="TIGR01473">
    <property type="entry name" value="cyoE_ctaB"/>
    <property type="match status" value="1"/>
</dbReference>
<comment type="caution">
    <text evidence="15">The sequence shown here is derived from an EMBL/GenBank/DDBJ whole genome shotgun (WGS) entry which is preliminary data.</text>
</comment>
<evidence type="ECO:0000256" key="4">
    <source>
        <dbReference type="ARBA" id="ARBA00022475"/>
    </source>
</evidence>
<keyword evidence="7 14" id="KW-1133">Transmembrane helix</keyword>
<dbReference type="EC" id="2.5.1.141" evidence="3 14"/>
<dbReference type="Gene3D" id="1.10.357.140">
    <property type="entry name" value="UbiA prenyltransferase"/>
    <property type="match status" value="1"/>
</dbReference>
<evidence type="ECO:0000256" key="5">
    <source>
        <dbReference type="ARBA" id="ARBA00022679"/>
    </source>
</evidence>
<keyword evidence="9 14" id="KW-0472">Membrane</keyword>
<organism evidence="15 16">
    <name type="scientific">Leisingera daeponensis</name>
    <dbReference type="NCBI Taxonomy" id="405746"/>
    <lineage>
        <taxon>Bacteria</taxon>
        <taxon>Pseudomonadati</taxon>
        <taxon>Pseudomonadota</taxon>
        <taxon>Alphaproteobacteria</taxon>
        <taxon>Rhodobacterales</taxon>
        <taxon>Roseobacteraceae</taxon>
        <taxon>Leisingera</taxon>
    </lineage>
</organism>
<keyword evidence="4 14" id="KW-1003">Cell membrane</keyword>
<comment type="miscellaneous">
    <text evidence="14">Carbon 2 of the heme B porphyrin ring is defined according to the Fischer nomenclature.</text>
</comment>
<dbReference type="CDD" id="cd13957">
    <property type="entry name" value="PT_UbiA_Cox10"/>
    <property type="match status" value="1"/>
</dbReference>
<dbReference type="InterPro" id="IPR006369">
    <property type="entry name" value="Protohaem_IX_farnesylTrfase"/>
</dbReference>
<sequence>MSDASINASRGYEDEASFGDYFALLKPRVMSLVVFTALVGLLAAPVSVHPVVGFCAILFIAIGGGASGALNMWWDADIDKVMKRTKSRPIPAGKVEPGEALALGLALSGLSVIMLALAANVFAGAFLAFTIFFYVVIYTMWLKRATPQNIVIGGAAGAFPPVIGWIAATGTMSVEPWLMFLLTFMWTPPHFWALALFMRSDYDDAGVPMLTVTHGRRSTRIHILAYTVLLAVLAVGTAFSGIGGPVYLAAALVMNALFLHGALKITRRDEEDSEADNFKVERSFFKLSLLYLFLHFGAILAEALLKPYGLGGW</sequence>
<feature type="transmembrane region" description="Helical" evidence="14">
    <location>
        <begin position="149"/>
        <end position="171"/>
    </location>
</feature>
<evidence type="ECO:0000256" key="3">
    <source>
        <dbReference type="ARBA" id="ARBA00012292"/>
    </source>
</evidence>
<gene>
    <name evidence="15" type="primary">cyoE</name>
    <name evidence="14" type="synonym">ctaB</name>
    <name evidence="15" type="ORF">KUV26_08155</name>
</gene>
<feature type="transmembrane region" description="Helical" evidence="14">
    <location>
        <begin position="122"/>
        <end position="142"/>
    </location>
</feature>
<feature type="transmembrane region" description="Helical" evidence="14">
    <location>
        <begin position="51"/>
        <end position="74"/>
    </location>
</feature>
<proteinExistence type="inferred from homology"/>
<keyword evidence="16" id="KW-1185">Reference proteome</keyword>
<evidence type="ECO:0000313" key="16">
    <source>
        <dbReference type="Proteomes" id="UP000766629"/>
    </source>
</evidence>
<evidence type="ECO:0000256" key="7">
    <source>
        <dbReference type="ARBA" id="ARBA00022989"/>
    </source>
</evidence>
<evidence type="ECO:0000313" key="15">
    <source>
        <dbReference type="EMBL" id="MBY6139401.1"/>
    </source>
</evidence>
<dbReference type="PANTHER" id="PTHR43448">
    <property type="entry name" value="PROTOHEME IX FARNESYLTRANSFERASE, MITOCHONDRIAL"/>
    <property type="match status" value="1"/>
</dbReference>
<dbReference type="HAMAP" id="MF_00154">
    <property type="entry name" value="CyoE_CtaB"/>
    <property type="match status" value="1"/>
</dbReference>